<dbReference type="EMBL" id="CP003184">
    <property type="protein sequence ID" value="AFK86597.1"/>
    <property type="molecule type" value="Genomic_DNA"/>
</dbReference>
<evidence type="ECO:0000256" key="1">
    <source>
        <dbReference type="SAM" id="Phobius"/>
    </source>
</evidence>
<dbReference type="eggNOG" id="COG1249">
    <property type="taxonomic scope" value="Bacteria"/>
</dbReference>
<dbReference type="Proteomes" id="UP000006178">
    <property type="component" value="Chromosome"/>
</dbReference>
<evidence type="ECO:0000313" key="2">
    <source>
        <dbReference type="EMBL" id="AFK86597.1"/>
    </source>
</evidence>
<proteinExistence type="predicted"/>
<protein>
    <submittedName>
        <fullName evidence="2">Stage II sporulation protein P</fullName>
    </submittedName>
</protein>
<dbReference type="KEGG" id="tsh:Tsac_1590"/>
<sequence>MIQMRNKKVIVFILFTVLVTSFSFIKVNADDWSGKDGGYYTVYLNKTNNVLFRISWDLKVNDMYLSHDNKMYKIIKVDKKNDKAYATYLKTVKLPDVNIEEVSQAMAQKTGERKIAMYSTHSDESYIPTDGTASIYGHGGIYKVDASLSNALSKKGIKTFVDETLYLPHDAMAYRRSRVGALKILKNDRPDLLLDIHRDAAPYQDYIRKIAGTNATGVRLVLGRTNANLKANQDLAFRIKAIADKEYPNLIKDIFYGSGDYNQDLTPNSLLLEFGTDTHTRQRAEESAKFMADVLTKAVYGTDEKKQVGTLTNTQKGTTSQNNSAGWGIWILIGVAVFSIVGFMFLSTGGREMMSKIKDYTKKEFSSFLGIFNRDKK</sequence>
<organism evidence="2 3">
    <name type="scientific">Thermoanaerobacterium saccharolyticum (strain DSM 8691 / JW/SL-YS485)</name>
    <dbReference type="NCBI Taxonomy" id="1094508"/>
    <lineage>
        <taxon>Bacteria</taxon>
        <taxon>Bacillati</taxon>
        <taxon>Bacillota</taxon>
        <taxon>Clostridia</taxon>
        <taxon>Thermoanaerobacterales</taxon>
        <taxon>Thermoanaerobacteraceae</taxon>
        <taxon>Thermoanaerobacterium</taxon>
    </lineage>
</organism>
<keyword evidence="1" id="KW-0812">Transmembrane</keyword>
<keyword evidence="1" id="KW-0472">Membrane</keyword>
<dbReference type="Pfam" id="PF07454">
    <property type="entry name" value="SpoIIP"/>
    <property type="match status" value="1"/>
</dbReference>
<name>I3VVQ2_THESW</name>
<dbReference type="AlphaFoldDB" id="I3VVQ2"/>
<gene>
    <name evidence="2" type="ordered locus">Tsac_1590</name>
</gene>
<dbReference type="STRING" id="1094508.Tsac_1590"/>
<dbReference type="BioCyc" id="TSAC1094508:GLMA-1613-MONOMER"/>
<evidence type="ECO:0000313" key="3">
    <source>
        <dbReference type="Proteomes" id="UP000006178"/>
    </source>
</evidence>
<accession>I3VVQ2</accession>
<dbReference type="RefSeq" id="WP_014758463.1">
    <property type="nucleotide sequence ID" value="NC_017992.1"/>
</dbReference>
<feature type="transmembrane region" description="Helical" evidence="1">
    <location>
        <begin position="327"/>
        <end position="346"/>
    </location>
</feature>
<reference evidence="2 3" key="1">
    <citation type="journal article" date="2014" name="Appl. Environ. Microbiol.">
        <title>Profile of Secreted Hydrolases, Associated Proteins, and SlpA in Thermoanaerobacterium saccharolyticum during the Degradation of Hemicellulose.</title>
        <authorList>
            <person name="Currie D.H."/>
            <person name="Guss A.M."/>
            <person name="Herring C.D."/>
            <person name="Giannone R.J."/>
            <person name="Johnson C.M."/>
            <person name="Lankford P.K."/>
            <person name="Brown S.D."/>
            <person name="Hettich R.L."/>
            <person name="Lynd L.R."/>
        </authorList>
    </citation>
    <scope>NUCLEOTIDE SEQUENCE [LARGE SCALE GENOMIC DNA]</scope>
    <source>
        <strain evidence="3">DSM 8691 / JW/SL-YS485</strain>
    </source>
</reference>
<keyword evidence="3" id="KW-1185">Reference proteome</keyword>
<dbReference type="NCBIfam" id="TIGR02867">
    <property type="entry name" value="spore_II_P"/>
    <property type="match status" value="1"/>
</dbReference>
<dbReference type="InterPro" id="IPR010897">
    <property type="entry name" value="Spore_II_P"/>
</dbReference>
<keyword evidence="1" id="KW-1133">Transmembrane helix</keyword>
<dbReference type="PATRIC" id="fig|1094508.3.peg.1612"/>